<gene>
    <name evidence="1" type="ORF">EDD18DRAFT_1470043</name>
</gene>
<evidence type="ECO:0000313" key="1">
    <source>
        <dbReference type="EMBL" id="KAK0476271.1"/>
    </source>
</evidence>
<sequence>MLCFQHQECNADCTAHRDLYFIFSLRVAWSSIVPSNVHPRKDTGNSLPGIAGRLLMIWSIGKRRPVVHLSAFTETGQAELSIEVPKQRLYTGRSRVIPCSLADTPCAILGAQGVLDRLNTILQTSYTLPADPSSLTSTASPAPSSATSIRDQLSLLSILEDYIQKNYDFGTAYALLRPVWNTVNPSEIQDELHRHERRDRELRQCALVGNRIIKPNLRPRRVWDLCSNRVVPLWITGDSIFKFYTVPTPTPISHAWVDEKDRVDVWTPINGKEWPVPIPKDADLNLIRIEMLNLAAEDVEGDETQYDFTQCAAEYAWLDVLCLRQKGGPSEDLRVEEWRLDVPTIGAVYRNAKVLIYLNGLGRPLRLRDGDLDSDRSWFRRAWTLQEIGSLHIIAGDTPDGPMHTQWIDGRDCEAVLLTRFHRQLNSLKSIVYDPFAMMAYMQKRVSTNPVDRVAGLTFPLLTHTIPAYHESETLEDAWTALVNVMTSRTRAKFLFMYPRAGLGSKKWRPTWEHVMKEPGLPQSGSLTIAQMDVVRNDEMDEDSYTGLCIQKGYVRGFDTGSAENHVRCGELVIEAADGIAHTFKIHVTHGLPIPEDTYTLLGGNRRSIKYWVVGRQLPDQRFEKVSVVATDYDDLFSCGLEEFTEYRRFVLL</sequence>
<dbReference type="Proteomes" id="UP001175228">
    <property type="component" value="Unassembled WGS sequence"/>
</dbReference>
<dbReference type="EMBL" id="JAUEPU010000136">
    <property type="protein sequence ID" value="KAK0476271.1"/>
    <property type="molecule type" value="Genomic_DNA"/>
</dbReference>
<organism evidence="1 2">
    <name type="scientific">Armillaria luteobubalina</name>
    <dbReference type="NCBI Taxonomy" id="153913"/>
    <lineage>
        <taxon>Eukaryota</taxon>
        <taxon>Fungi</taxon>
        <taxon>Dikarya</taxon>
        <taxon>Basidiomycota</taxon>
        <taxon>Agaricomycotina</taxon>
        <taxon>Agaricomycetes</taxon>
        <taxon>Agaricomycetidae</taxon>
        <taxon>Agaricales</taxon>
        <taxon>Marasmiineae</taxon>
        <taxon>Physalacriaceae</taxon>
        <taxon>Armillaria</taxon>
    </lineage>
</organism>
<reference evidence="1" key="1">
    <citation type="submission" date="2023-06" db="EMBL/GenBank/DDBJ databases">
        <authorList>
            <consortium name="Lawrence Berkeley National Laboratory"/>
            <person name="Ahrendt S."/>
            <person name="Sahu N."/>
            <person name="Indic B."/>
            <person name="Wong-Bajracharya J."/>
            <person name="Merenyi Z."/>
            <person name="Ke H.-M."/>
            <person name="Monk M."/>
            <person name="Kocsube S."/>
            <person name="Drula E."/>
            <person name="Lipzen A."/>
            <person name="Balint B."/>
            <person name="Henrissat B."/>
            <person name="Andreopoulos B."/>
            <person name="Martin F.M."/>
            <person name="Harder C.B."/>
            <person name="Rigling D."/>
            <person name="Ford K.L."/>
            <person name="Foster G.D."/>
            <person name="Pangilinan J."/>
            <person name="Papanicolaou A."/>
            <person name="Barry K."/>
            <person name="LaButti K."/>
            <person name="Viragh M."/>
            <person name="Koriabine M."/>
            <person name="Yan M."/>
            <person name="Riley R."/>
            <person name="Champramary S."/>
            <person name="Plett K.L."/>
            <person name="Tsai I.J."/>
            <person name="Slot J."/>
            <person name="Sipos G."/>
            <person name="Plett J."/>
            <person name="Nagy L.G."/>
            <person name="Grigoriev I.V."/>
        </authorList>
    </citation>
    <scope>NUCLEOTIDE SEQUENCE</scope>
    <source>
        <strain evidence="1">HWK02</strain>
    </source>
</reference>
<keyword evidence="2" id="KW-1185">Reference proteome</keyword>
<evidence type="ECO:0008006" key="3">
    <source>
        <dbReference type="Google" id="ProtNLM"/>
    </source>
</evidence>
<proteinExistence type="predicted"/>
<dbReference type="AlphaFoldDB" id="A0AA39P2S3"/>
<evidence type="ECO:0000313" key="2">
    <source>
        <dbReference type="Proteomes" id="UP001175228"/>
    </source>
</evidence>
<name>A0AA39P2S3_9AGAR</name>
<comment type="caution">
    <text evidence="1">The sequence shown here is derived from an EMBL/GenBank/DDBJ whole genome shotgun (WGS) entry which is preliminary data.</text>
</comment>
<protein>
    <recommendedName>
        <fullName evidence="3">Heterokaryon incompatibility domain-containing protein</fullName>
    </recommendedName>
</protein>
<accession>A0AA39P2S3</accession>